<dbReference type="GO" id="GO:0015031">
    <property type="term" value="P:protein transport"/>
    <property type="evidence" value="ECO:0007669"/>
    <property type="project" value="UniProtKB-KW"/>
</dbReference>
<dbReference type="GO" id="GO:0060090">
    <property type="term" value="F:molecular adaptor activity"/>
    <property type="evidence" value="ECO:0007669"/>
    <property type="project" value="TreeGrafter"/>
</dbReference>
<dbReference type="EMBL" id="BPQB01000002">
    <property type="protein sequence ID" value="GJE85510.1"/>
    <property type="molecule type" value="Genomic_DNA"/>
</dbReference>
<dbReference type="PRINTS" id="PR01217">
    <property type="entry name" value="PRICHEXTENSN"/>
</dbReference>
<dbReference type="Pfam" id="PF04108">
    <property type="entry name" value="ATG17_like"/>
    <property type="match status" value="1"/>
</dbReference>
<reference evidence="11 12" key="1">
    <citation type="submission" date="2021-08" db="EMBL/GenBank/DDBJ databases">
        <title>Draft Genome Sequence of Phanerochaete sordida strain YK-624.</title>
        <authorList>
            <person name="Mori T."/>
            <person name="Dohra H."/>
            <person name="Suzuki T."/>
            <person name="Kawagishi H."/>
            <person name="Hirai H."/>
        </authorList>
    </citation>
    <scope>NUCLEOTIDE SEQUENCE [LARGE SCALE GENOMIC DNA]</scope>
    <source>
        <strain evidence="11 12">YK-624</strain>
    </source>
</reference>
<evidence type="ECO:0000256" key="1">
    <source>
        <dbReference type="ARBA" id="ARBA00009729"/>
    </source>
</evidence>
<dbReference type="InterPro" id="IPR040040">
    <property type="entry name" value="ATG11"/>
</dbReference>
<evidence type="ECO:0000259" key="10">
    <source>
        <dbReference type="Pfam" id="PF10377"/>
    </source>
</evidence>
<dbReference type="Pfam" id="PF10377">
    <property type="entry name" value="ATG11"/>
    <property type="match status" value="1"/>
</dbReference>
<evidence type="ECO:0000256" key="6">
    <source>
        <dbReference type="RuleBase" id="RU367075"/>
    </source>
</evidence>
<feature type="coiled-coil region" evidence="7">
    <location>
        <begin position="230"/>
        <end position="257"/>
    </location>
</feature>
<comment type="subunit">
    <text evidence="6">Homodimer.</text>
</comment>
<dbReference type="InterPro" id="IPR045326">
    <property type="entry name" value="ATG17-like_dom"/>
</dbReference>
<dbReference type="GO" id="GO:0034727">
    <property type="term" value="P:piecemeal microautophagy of the nucleus"/>
    <property type="evidence" value="ECO:0007669"/>
    <property type="project" value="TreeGrafter"/>
</dbReference>
<comment type="function">
    <text evidence="6">Involved in cytoplasm to vacuole transport (Cvt), pexophagy, mitophagy and nucleophagy. Recruits mitochondria for their selective degradation via autophagy (mitophagy) during starvation. Works as scaffold proteins that recruit ATG proteins to the pre-autophagosome (PAS), the site of vesicle/autophagosome formation. Required for the Cvt vesicles completion.</text>
</comment>
<keyword evidence="5 7" id="KW-0175">Coiled coil</keyword>
<feature type="compositionally biased region" description="Polar residues" evidence="8">
    <location>
        <begin position="1117"/>
        <end position="1127"/>
    </location>
</feature>
<sequence>MLQICRAEDGQLFEVDATFRDIELFGSLERFLREQTGVDEENILAYLSDGHRLRTENLRELAGTQDPTIFVYNKSYLDLDIDIVLRQLRVEPALQPPVEDTLATSSTPPIRPSILSTTYLRTAHVHFDEVNRVLHALHCQQEALRIASSSLDLHVLDIQEAFDTISAAANSELDKQASLLRGLDADLEIVGRVTVHKEFLSANLRRAMELGERARTLGDYVSQVKMKQVAETCQRTHDDLKSRLQDVQDTMTKLREGTDDVRAIVHDASLLDDSDLCARKSEDLLNKIKDTAAAVEKSEPHSDKYVQDLRQLESSLRAELQRITENKNVYTEKCIRALRRISLLNNYVVQLPTTLKSLQTSFRTKTSFSHIQRLHNMLYAYGATVVEIVRRKEFAQFFYQRANSILEVMAKLSANERKRRQVYRGEVHGLLPFEAKGIDDPVPSLDFSVGGSSELPYSLHRADIDDFLHVLDDLERFARQSPYPDAIESIQEARANIEKLINKMDMLESGFDRIAERSLLSSSRFLEHRRRNTEENEQAYADLEQQISHLSNAKEGQAAAFSQERRALEEEISRLRAQLDISEAARDQQDRDLHAVRAQLESETTSRRVLERRNAELLGEADVQQRALKDALAEGTDQTKTAEILRQELARARAESEAMKALEQGNRDKIQSLLEDQANALRRLDEARGRGEDLQAQIQAARLESDEVKRALLEAGREKDRLLRAQVAEHDRIMRDHIAEADGDRAVLEHQHLELRAALEGAERQLKDAQAQCETARADAVGLREELQRVEHELREARHAERVLREDLRTGRTSQADYEQRLEESGRLAAQLLDVAVAFRQTHVKALHAIQAMTSHPTPKAGVSASMTESAIGVRRGGAVIVNHVEEPFPVDPADPAAGLDALRAFDHDQFLEAVNKVAQTIRKWQKQCKEYREKAKGKISFRNFTKGDLALFLPTRNSVTKPWAAFNVSFPHYFLKPTGHLGEQLKTREWIVARITSITEGVVDHKDASTNPYGLGDGVKYYTLEVEDWTQPASSSKRRASTKKGPLSPTQADPPTAPDALAEQPPTPGPPNADAEVEESFPSRSPAANHFGARARGNSAASAGPSSLSRLLAQAQPENSSESSGAQSQPRTPPPPPASTSPQFQPPQPSQSPPSQSPPPPPHPRSPSPTPTPPPQQQQQQQQQQPTPPPPPSPSHTAVSPTLTTPQSTTVPLPLRSGSRASRLSSSSRLSSARLPFANAVKSPATTALAPEPSLSPASASDAFSSPRGSPSDAHSASPAGSPTDGLSAVLAHQRRARPTSYQPARGAPLSPALALPAAASSSSTVGVRAGDGGAGAAGVGAGGAGLTARTRLASLASSWGVSFGRRRADPPASPVSLGPPGAAGALAGALGAGRRASLHGRASTSPSSSPGQSQS</sequence>
<proteinExistence type="inferred from homology"/>
<feature type="compositionally biased region" description="Pro residues" evidence="8">
    <location>
        <begin position="1132"/>
        <end position="1177"/>
    </location>
</feature>
<feature type="coiled-coil region" evidence="7">
    <location>
        <begin position="483"/>
        <end position="585"/>
    </location>
</feature>
<evidence type="ECO:0000256" key="4">
    <source>
        <dbReference type="ARBA" id="ARBA00023006"/>
    </source>
</evidence>
<evidence type="ECO:0000259" key="9">
    <source>
        <dbReference type="Pfam" id="PF04108"/>
    </source>
</evidence>
<feature type="domain" description="Autophagy-related protein 11 C-terminal" evidence="10">
    <location>
        <begin position="913"/>
        <end position="1028"/>
    </location>
</feature>
<feature type="coiled-coil region" evidence="7">
    <location>
        <begin position="745"/>
        <end position="807"/>
    </location>
</feature>
<dbReference type="GO" id="GO:1903599">
    <property type="term" value="P:positive regulation of autophagy of mitochondrion"/>
    <property type="evidence" value="ECO:0007669"/>
    <property type="project" value="UniProtKB-UniRule"/>
</dbReference>
<keyword evidence="6" id="KW-0926">Vacuole</keyword>
<keyword evidence="4 6" id="KW-0072">Autophagy</keyword>
<comment type="similarity">
    <text evidence="1 6">Belongs to the ATG11 family.</text>
</comment>
<dbReference type="Proteomes" id="UP000703269">
    <property type="component" value="Unassembled WGS sequence"/>
</dbReference>
<dbReference type="PANTHER" id="PTHR13222:SF1">
    <property type="entry name" value="RB1-INDUCIBLE COILED-COIL PROTEIN 1"/>
    <property type="match status" value="1"/>
</dbReference>
<feature type="compositionally biased region" description="Low complexity" evidence="8">
    <location>
        <begin position="1213"/>
        <end position="1237"/>
    </location>
</feature>
<comment type="caution">
    <text evidence="11">The sequence shown here is derived from an EMBL/GenBank/DDBJ whole genome shotgun (WGS) entry which is preliminary data.</text>
</comment>
<name>A0A9P3L7Z0_9APHY</name>
<dbReference type="GO" id="GO:0061709">
    <property type="term" value="P:reticulophagy"/>
    <property type="evidence" value="ECO:0007669"/>
    <property type="project" value="TreeGrafter"/>
</dbReference>
<feature type="compositionally biased region" description="Low complexity" evidence="8">
    <location>
        <begin position="1093"/>
        <end position="1114"/>
    </location>
</feature>
<keyword evidence="2 6" id="KW-0813">Transport</keyword>
<dbReference type="GO" id="GO:0034517">
    <property type="term" value="P:ribophagy"/>
    <property type="evidence" value="ECO:0007669"/>
    <property type="project" value="TreeGrafter"/>
</dbReference>
<evidence type="ECO:0000256" key="2">
    <source>
        <dbReference type="ARBA" id="ARBA00022448"/>
    </source>
</evidence>
<feature type="domain" description="Autophagy protein ATG17-like" evidence="9">
    <location>
        <begin position="116"/>
        <end position="427"/>
    </location>
</feature>
<gene>
    <name evidence="11" type="ORF">PsYK624_015890</name>
</gene>
<dbReference type="GO" id="GO:0000045">
    <property type="term" value="P:autophagosome assembly"/>
    <property type="evidence" value="ECO:0007669"/>
    <property type="project" value="UniProtKB-UniRule"/>
</dbReference>
<evidence type="ECO:0000256" key="7">
    <source>
        <dbReference type="SAM" id="Coils"/>
    </source>
</evidence>
<dbReference type="OrthoDB" id="447953at2759"/>
<dbReference type="GO" id="GO:1990316">
    <property type="term" value="C:Atg1/ULK1 kinase complex"/>
    <property type="evidence" value="ECO:0007669"/>
    <property type="project" value="TreeGrafter"/>
</dbReference>
<keyword evidence="6" id="KW-0472">Membrane</keyword>
<feature type="compositionally biased region" description="Low complexity" evidence="8">
    <location>
        <begin position="1249"/>
        <end position="1268"/>
    </location>
</feature>
<organism evidence="11 12">
    <name type="scientific">Phanerochaete sordida</name>
    <dbReference type="NCBI Taxonomy" id="48140"/>
    <lineage>
        <taxon>Eukaryota</taxon>
        <taxon>Fungi</taxon>
        <taxon>Dikarya</taxon>
        <taxon>Basidiomycota</taxon>
        <taxon>Agaricomycotina</taxon>
        <taxon>Agaricomycetes</taxon>
        <taxon>Polyporales</taxon>
        <taxon>Phanerochaetaceae</taxon>
        <taxon>Phanerochaete</taxon>
    </lineage>
</organism>
<keyword evidence="12" id="KW-1185">Reference proteome</keyword>
<feature type="compositionally biased region" description="Low complexity" evidence="8">
    <location>
        <begin position="1050"/>
        <end position="1063"/>
    </location>
</feature>
<accession>A0A9P3L7Z0</accession>
<feature type="coiled-coil region" evidence="7">
    <location>
        <begin position="614"/>
        <end position="711"/>
    </location>
</feature>
<feature type="compositionally biased region" description="Low complexity" evidence="8">
    <location>
        <begin position="1309"/>
        <end position="1330"/>
    </location>
</feature>
<dbReference type="GO" id="GO:0034045">
    <property type="term" value="C:phagophore assembly site membrane"/>
    <property type="evidence" value="ECO:0007669"/>
    <property type="project" value="UniProtKB-SubCell"/>
</dbReference>
<evidence type="ECO:0000313" key="11">
    <source>
        <dbReference type="EMBL" id="GJE85510.1"/>
    </source>
</evidence>
<dbReference type="GO" id="GO:0019901">
    <property type="term" value="F:protein kinase binding"/>
    <property type="evidence" value="ECO:0007669"/>
    <property type="project" value="TreeGrafter"/>
</dbReference>
<feature type="region of interest" description="Disordered" evidence="8">
    <location>
        <begin position="1368"/>
        <end position="1417"/>
    </location>
</feature>
<keyword evidence="3 6" id="KW-0653">Protein transport</keyword>
<evidence type="ECO:0000256" key="5">
    <source>
        <dbReference type="ARBA" id="ARBA00023054"/>
    </source>
</evidence>
<comment type="subcellular location">
    <subcellularLocation>
        <location evidence="6">Preautophagosomal structure membrane</location>
        <topology evidence="6">Peripheral membrane protein</topology>
    </subcellularLocation>
    <subcellularLocation>
        <location evidence="6">Vacuole membrane</location>
        <topology evidence="6">Peripheral membrane protein</topology>
    </subcellularLocation>
    <text evidence="6">During pexophagy, accumulates in the vacuolar membrane region, where the peroxisomes contact the vacuole.</text>
</comment>
<dbReference type="InterPro" id="IPR019460">
    <property type="entry name" value="Atg11_C"/>
</dbReference>
<evidence type="ECO:0000256" key="3">
    <source>
        <dbReference type="ARBA" id="ARBA00022927"/>
    </source>
</evidence>
<dbReference type="PANTHER" id="PTHR13222">
    <property type="entry name" value="RB1-INDUCIBLE COILED-COIL"/>
    <property type="match status" value="1"/>
</dbReference>
<feature type="compositionally biased region" description="Low complexity" evidence="8">
    <location>
        <begin position="1376"/>
        <end position="1417"/>
    </location>
</feature>
<dbReference type="GO" id="GO:0005774">
    <property type="term" value="C:vacuolar membrane"/>
    <property type="evidence" value="ECO:0007669"/>
    <property type="project" value="UniProtKB-SubCell"/>
</dbReference>
<protein>
    <recommendedName>
        <fullName evidence="6">Autophagy-related protein 11</fullName>
    </recommendedName>
</protein>
<feature type="region of interest" description="Disordered" evidence="8">
    <location>
        <begin position="1031"/>
        <end position="1344"/>
    </location>
</feature>
<dbReference type="GO" id="GO:0000422">
    <property type="term" value="P:autophagy of mitochondrion"/>
    <property type="evidence" value="ECO:0007669"/>
    <property type="project" value="TreeGrafter"/>
</dbReference>
<feature type="compositionally biased region" description="Gly residues" evidence="8">
    <location>
        <begin position="1331"/>
        <end position="1344"/>
    </location>
</feature>
<evidence type="ECO:0000313" key="12">
    <source>
        <dbReference type="Proteomes" id="UP000703269"/>
    </source>
</evidence>
<evidence type="ECO:0000256" key="8">
    <source>
        <dbReference type="SAM" id="MobiDB-lite"/>
    </source>
</evidence>